<name>A0A2S5RHF2_9MOLU</name>
<keyword evidence="3" id="KW-1185">Reference proteome</keyword>
<dbReference type="EMBL" id="PHNF01000001">
    <property type="protein sequence ID" value="PPE06730.1"/>
    <property type="molecule type" value="Genomic_DNA"/>
</dbReference>
<dbReference type="RefSeq" id="WP_104207897.1">
    <property type="nucleotide sequence ID" value="NZ_PHNF01000001.1"/>
</dbReference>
<dbReference type="OrthoDB" id="391793at2"/>
<evidence type="ECO:0000256" key="1">
    <source>
        <dbReference type="SAM" id="Phobius"/>
    </source>
</evidence>
<sequence length="93" mass="10202">MDILKRALSTLLNGFLGVITVGILPLVLWLLDKPLVGQMLLGTPQASNRVQALVYGIFFVLISITFIGLILIMIWCVLGKEPLALEVTKLLVK</sequence>
<gene>
    <name evidence="2" type="ORF">MCORR_v1c03610</name>
</gene>
<dbReference type="Proteomes" id="UP000239785">
    <property type="component" value="Unassembled WGS sequence"/>
</dbReference>
<evidence type="ECO:0000313" key="3">
    <source>
        <dbReference type="Proteomes" id="UP000239785"/>
    </source>
</evidence>
<evidence type="ECO:0000313" key="2">
    <source>
        <dbReference type="EMBL" id="PPE06730.1"/>
    </source>
</evidence>
<keyword evidence="1" id="KW-0472">Membrane</keyword>
<accession>A0A2S5RHF2</accession>
<feature type="transmembrane region" description="Helical" evidence="1">
    <location>
        <begin position="12"/>
        <end position="32"/>
    </location>
</feature>
<organism evidence="2 3">
    <name type="scientific">Mesoplasma corruscae</name>
    <dbReference type="NCBI Taxonomy" id="216874"/>
    <lineage>
        <taxon>Bacteria</taxon>
        <taxon>Bacillati</taxon>
        <taxon>Mycoplasmatota</taxon>
        <taxon>Mollicutes</taxon>
        <taxon>Entomoplasmatales</taxon>
        <taxon>Entomoplasmataceae</taxon>
        <taxon>Mesoplasma</taxon>
    </lineage>
</organism>
<dbReference type="AlphaFoldDB" id="A0A2S5RHF2"/>
<keyword evidence="1" id="KW-0812">Transmembrane</keyword>
<proteinExistence type="predicted"/>
<protein>
    <submittedName>
        <fullName evidence="2">Uncharacterized protein</fullName>
    </submittedName>
</protein>
<comment type="caution">
    <text evidence="2">The sequence shown here is derived from an EMBL/GenBank/DDBJ whole genome shotgun (WGS) entry which is preliminary data.</text>
</comment>
<feature type="transmembrane region" description="Helical" evidence="1">
    <location>
        <begin position="52"/>
        <end position="78"/>
    </location>
</feature>
<reference evidence="2 3" key="1">
    <citation type="submission" date="2017-11" db="EMBL/GenBank/DDBJ databases">
        <title>Genome sequence of Mesoplasma corruscae ELCA-2 (ATCC 49579).</title>
        <authorList>
            <person name="Lo W.-S."/>
            <person name="Kuo C.-H."/>
        </authorList>
    </citation>
    <scope>NUCLEOTIDE SEQUENCE [LARGE SCALE GENOMIC DNA]</scope>
    <source>
        <strain evidence="2 3">ELCA-2</strain>
    </source>
</reference>
<keyword evidence="1" id="KW-1133">Transmembrane helix</keyword>